<protein>
    <recommendedName>
        <fullName evidence="3">TerB family tellurite resistance protein</fullName>
    </recommendedName>
</protein>
<name>A0A0P7AEJ2_9FLAO</name>
<dbReference type="SUPFAM" id="SSF158682">
    <property type="entry name" value="TerB-like"/>
    <property type="match status" value="1"/>
</dbReference>
<dbReference type="EMBL" id="LDJX01000004">
    <property type="protein sequence ID" value="KPM31630.1"/>
    <property type="molecule type" value="Genomic_DNA"/>
</dbReference>
<reference evidence="1 2" key="1">
    <citation type="submission" date="2015-09" db="EMBL/GenBank/DDBJ databases">
        <title>Genome sequence of the marine flavobacterium Croceitalea dokdonensis DOKDO 023 that contains proton- and sodium-pumping rhodopsins.</title>
        <authorList>
            <person name="Kwon S.-K."/>
            <person name="Lee H.K."/>
            <person name="Kwak M.-J."/>
            <person name="Kim J.F."/>
        </authorList>
    </citation>
    <scope>NUCLEOTIDE SEQUENCE [LARGE SCALE GENOMIC DNA]</scope>
    <source>
        <strain evidence="1 2">DOKDO 023</strain>
    </source>
</reference>
<organism evidence="1 2">
    <name type="scientific">Croceitalea dokdonensis DOKDO 023</name>
    <dbReference type="NCBI Taxonomy" id="1300341"/>
    <lineage>
        <taxon>Bacteria</taxon>
        <taxon>Pseudomonadati</taxon>
        <taxon>Bacteroidota</taxon>
        <taxon>Flavobacteriia</taxon>
        <taxon>Flavobacteriales</taxon>
        <taxon>Flavobacteriaceae</taxon>
        <taxon>Croceitalea</taxon>
    </lineage>
</organism>
<dbReference type="RefSeq" id="WP_054559441.1">
    <property type="nucleotide sequence ID" value="NZ_LDJX01000004.1"/>
</dbReference>
<dbReference type="Proteomes" id="UP000050280">
    <property type="component" value="Unassembled WGS sequence"/>
</dbReference>
<keyword evidence="2" id="KW-1185">Reference proteome</keyword>
<dbReference type="STRING" id="1300341.I595_2124"/>
<comment type="caution">
    <text evidence="1">The sequence shown here is derived from an EMBL/GenBank/DDBJ whole genome shotgun (WGS) entry which is preliminary data.</text>
</comment>
<evidence type="ECO:0008006" key="3">
    <source>
        <dbReference type="Google" id="ProtNLM"/>
    </source>
</evidence>
<evidence type="ECO:0000313" key="2">
    <source>
        <dbReference type="Proteomes" id="UP000050280"/>
    </source>
</evidence>
<evidence type="ECO:0000313" key="1">
    <source>
        <dbReference type="EMBL" id="KPM31630.1"/>
    </source>
</evidence>
<accession>A0A0P7AEJ2</accession>
<sequence>MYTYEDKLGILSELIEFAQVDLTIKDSEYDFLLSIAHLLEVKKASLDKLLKGRRPIKKTFSQLDKIVQFHRLLLLMNVDNEQQAAEVARLHNIGLRMGLPPNAISQVLEVMHQYPNKIIPPDVLLGIFKAYQN</sequence>
<proteinExistence type="predicted"/>
<gene>
    <name evidence="1" type="ORF">I595_2124</name>
</gene>
<dbReference type="OrthoDB" id="1143847at2"/>
<dbReference type="InterPro" id="IPR029024">
    <property type="entry name" value="TerB-like"/>
</dbReference>
<dbReference type="Gene3D" id="1.10.3680.10">
    <property type="entry name" value="TerB-like"/>
    <property type="match status" value="1"/>
</dbReference>
<dbReference type="AlphaFoldDB" id="A0A0P7AEJ2"/>